<dbReference type="Proteomes" id="UP000552954">
    <property type="component" value="Unassembled WGS sequence"/>
</dbReference>
<organism evidence="1 2">
    <name type="scientific">Ramlibacter montanisoli</name>
    <dbReference type="NCBI Taxonomy" id="2732512"/>
    <lineage>
        <taxon>Bacteria</taxon>
        <taxon>Pseudomonadati</taxon>
        <taxon>Pseudomonadota</taxon>
        <taxon>Betaproteobacteria</taxon>
        <taxon>Burkholderiales</taxon>
        <taxon>Comamonadaceae</taxon>
        <taxon>Ramlibacter</taxon>
    </lineage>
</organism>
<accession>A0A849K418</accession>
<dbReference type="RefSeq" id="WP_171558164.1">
    <property type="nucleotide sequence ID" value="NZ_JABFCS010000001.1"/>
</dbReference>
<dbReference type="AlphaFoldDB" id="A0A849K418"/>
<gene>
    <name evidence="1" type="ORF">HK415_08565</name>
</gene>
<reference evidence="1 2" key="2">
    <citation type="submission" date="2020-06" db="EMBL/GenBank/DDBJ databases">
        <title>Ramlibacter rhizophilus sp. nov., isolated from rhizosphere soil of national flower Mugunghwa from South Korea.</title>
        <authorList>
            <person name="Zheng-Fei Y."/>
            <person name="Huan T."/>
        </authorList>
    </citation>
    <scope>NUCLEOTIDE SEQUENCE [LARGE SCALE GENOMIC DNA]</scope>
    <source>
        <strain evidence="1 2">B156</strain>
    </source>
</reference>
<sequence length="68" mass="8179">MRADEGIDPSNAEDALQPPVWRNLRLSPCECRPRDLVRLRRPEWLRWLVPSRRLYRCRHCGSTVFYGR</sequence>
<evidence type="ECO:0000313" key="1">
    <source>
        <dbReference type="EMBL" id="NNU43202.1"/>
    </source>
</evidence>
<proteinExistence type="predicted"/>
<protein>
    <submittedName>
        <fullName evidence="1">Uncharacterized protein</fullName>
    </submittedName>
</protein>
<comment type="caution">
    <text evidence="1">The sequence shown here is derived from an EMBL/GenBank/DDBJ whole genome shotgun (WGS) entry which is preliminary data.</text>
</comment>
<name>A0A849K418_9BURK</name>
<dbReference type="EMBL" id="JABFCS010000001">
    <property type="protein sequence ID" value="NNU43202.1"/>
    <property type="molecule type" value="Genomic_DNA"/>
</dbReference>
<reference evidence="1 2" key="1">
    <citation type="submission" date="2020-05" db="EMBL/GenBank/DDBJ databases">
        <authorList>
            <person name="Khan S.A."/>
            <person name="Jeon C.O."/>
            <person name="Chun B.H."/>
        </authorList>
    </citation>
    <scope>NUCLEOTIDE SEQUENCE [LARGE SCALE GENOMIC DNA]</scope>
    <source>
        <strain evidence="1 2">B156</strain>
    </source>
</reference>
<evidence type="ECO:0000313" key="2">
    <source>
        <dbReference type="Proteomes" id="UP000552954"/>
    </source>
</evidence>
<keyword evidence="2" id="KW-1185">Reference proteome</keyword>